<dbReference type="EMBL" id="QMDW01000010">
    <property type="protein sequence ID" value="RJX49557.1"/>
    <property type="molecule type" value="Genomic_DNA"/>
</dbReference>
<name>A0A3A6PZX8_9EURY</name>
<keyword evidence="1" id="KW-0812">Transmembrane</keyword>
<gene>
    <name evidence="2" type="ORF">DP106_08820</name>
</gene>
<feature type="transmembrane region" description="Helical" evidence="1">
    <location>
        <begin position="55"/>
        <end position="75"/>
    </location>
</feature>
<sequence>MRRNQAVPSKRDIIGPKGPSTGLRWADFRWQRILAFVSGLGGIILYLWIDPFRHVADWVAAGVVPLPIGFILYGLTGQSWRTAMGIAVGVSVGNVIATALNAAGIHLLP</sequence>
<feature type="transmembrane region" description="Helical" evidence="1">
    <location>
        <begin position="87"/>
        <end position="108"/>
    </location>
</feature>
<comment type="caution">
    <text evidence="2">The sequence shown here is derived from an EMBL/GenBank/DDBJ whole genome shotgun (WGS) entry which is preliminary data.</text>
</comment>
<evidence type="ECO:0000313" key="2">
    <source>
        <dbReference type="EMBL" id="RJX49557.1"/>
    </source>
</evidence>
<accession>A0A3A6PZX8</accession>
<reference evidence="2 3" key="1">
    <citation type="submission" date="2018-06" db="EMBL/GenBank/DDBJ databases">
        <title>Halonotius sp. F13-13 a new haloarchaeeon isolated from a solar saltern from Isla Cristina, Huelva, Spain.</title>
        <authorList>
            <person name="Duran-Viseras A."/>
            <person name="Sanchez-Porro C."/>
            <person name="Ventosa A."/>
        </authorList>
    </citation>
    <scope>NUCLEOTIDE SEQUENCE [LARGE SCALE GENOMIC DNA]</scope>
    <source>
        <strain evidence="2 3">CECT 7525</strain>
    </source>
</reference>
<keyword evidence="3" id="KW-1185">Reference proteome</keyword>
<dbReference type="Proteomes" id="UP000281564">
    <property type="component" value="Unassembled WGS sequence"/>
</dbReference>
<organism evidence="2 3">
    <name type="scientific">Halonotius pteroides</name>
    <dbReference type="NCBI Taxonomy" id="268735"/>
    <lineage>
        <taxon>Archaea</taxon>
        <taxon>Methanobacteriati</taxon>
        <taxon>Methanobacteriota</taxon>
        <taxon>Stenosarchaea group</taxon>
        <taxon>Halobacteria</taxon>
        <taxon>Halobacteriales</taxon>
        <taxon>Haloferacaceae</taxon>
        <taxon>Halonotius</taxon>
    </lineage>
</organism>
<protein>
    <submittedName>
        <fullName evidence="2">Uncharacterized protein</fullName>
    </submittedName>
</protein>
<dbReference type="AlphaFoldDB" id="A0A3A6PZX8"/>
<keyword evidence="1" id="KW-0472">Membrane</keyword>
<keyword evidence="1" id="KW-1133">Transmembrane helix</keyword>
<evidence type="ECO:0000313" key="3">
    <source>
        <dbReference type="Proteomes" id="UP000281564"/>
    </source>
</evidence>
<feature type="transmembrane region" description="Helical" evidence="1">
    <location>
        <begin position="33"/>
        <end position="49"/>
    </location>
</feature>
<proteinExistence type="predicted"/>
<evidence type="ECO:0000256" key="1">
    <source>
        <dbReference type="SAM" id="Phobius"/>
    </source>
</evidence>